<dbReference type="EMBL" id="MK500348">
    <property type="protein sequence ID" value="QBK87326.1"/>
    <property type="molecule type" value="Genomic_DNA"/>
</dbReference>
<feature type="transmembrane region" description="Helical" evidence="1">
    <location>
        <begin position="100"/>
        <end position="122"/>
    </location>
</feature>
<feature type="transmembrane region" description="Helical" evidence="1">
    <location>
        <begin position="7"/>
        <end position="31"/>
    </location>
</feature>
<sequence length="128" mass="14678">MSIPARYLRAFVIGSSYAVFISFFIGAGFIVKNKNYDYAKYTLIAPLYLGMMNMFGLYLSEQFDWSLNKRFLLTGLLSGVVVAIFASVTKAYTFTQEEWLKYYLILISQHVFSFVVIIKLLTAEIETC</sequence>
<feature type="transmembrane region" description="Helical" evidence="1">
    <location>
        <begin position="71"/>
        <end position="88"/>
    </location>
</feature>
<name>A0A481YXZ0_9VIRU</name>
<organism evidence="2">
    <name type="scientific">Marseillevirus LCMAC201</name>
    <dbReference type="NCBI Taxonomy" id="2506605"/>
    <lineage>
        <taxon>Viruses</taxon>
        <taxon>Varidnaviria</taxon>
        <taxon>Bamfordvirae</taxon>
        <taxon>Nucleocytoviricota</taxon>
        <taxon>Megaviricetes</taxon>
        <taxon>Pimascovirales</taxon>
        <taxon>Pimascovirales incertae sedis</taxon>
        <taxon>Marseilleviridae</taxon>
    </lineage>
</organism>
<evidence type="ECO:0000256" key="1">
    <source>
        <dbReference type="SAM" id="Phobius"/>
    </source>
</evidence>
<proteinExistence type="predicted"/>
<reference evidence="2" key="1">
    <citation type="journal article" date="2019" name="MBio">
        <title>Virus Genomes from Deep Sea Sediments Expand the Ocean Megavirome and Support Independent Origins of Viral Gigantism.</title>
        <authorList>
            <person name="Backstrom D."/>
            <person name="Yutin N."/>
            <person name="Jorgensen S.L."/>
            <person name="Dharamshi J."/>
            <person name="Homa F."/>
            <person name="Zaremba-Niedwiedzka K."/>
            <person name="Spang A."/>
            <person name="Wolf Y.I."/>
            <person name="Koonin E.V."/>
            <person name="Ettema T.J."/>
        </authorList>
    </citation>
    <scope>NUCLEOTIDE SEQUENCE</scope>
</reference>
<protein>
    <submittedName>
        <fullName evidence="2">Uncharacterized protein</fullName>
    </submittedName>
</protein>
<gene>
    <name evidence="2" type="ORF">LCMAC201_02360</name>
</gene>
<keyword evidence="1" id="KW-0812">Transmembrane</keyword>
<keyword evidence="1" id="KW-0472">Membrane</keyword>
<accession>A0A481YXZ0</accession>
<feature type="transmembrane region" description="Helical" evidence="1">
    <location>
        <begin position="43"/>
        <end position="59"/>
    </location>
</feature>
<evidence type="ECO:0000313" key="2">
    <source>
        <dbReference type="EMBL" id="QBK87326.1"/>
    </source>
</evidence>
<keyword evidence="1" id="KW-1133">Transmembrane helix</keyword>